<feature type="repeat" description="ANK" evidence="3">
    <location>
        <begin position="754"/>
        <end position="781"/>
    </location>
</feature>
<sequence length="781" mass="86719">LYSAVSNNQLKAAQVLLDFDASIVNELNEFESTALFTACYSGHDALAKMLIERGADYIRDQSGFTPLIAAVSHGDTELVDALIQNGANVDYSKDSDGNTALHLAIINGQANFVEYFLANDKLWEEPNNCGDMPLILALEHLNLPILLLIKSKPKCKETVREFRGAENRSLLHMAVLKGSADVLQVLLREFDIDCCWMDQFGHTALYYAVLKKNCEFVKLIMEAGGSLTGPCQYSTMPPFVVAVLSNQLDIVKLYIEKEKDAIHHLKEYSSNGRNLLVSSVMQNNFAIDESGINLLHYVAYTGKLNSVKFLIDRAFFTRTSTDANGKTIGHYAASNKQRDVIEFLISSQFPLDQLDNDGRSALIYRMPTRDQETLLHVTARKGYLSMLALLLEKGVFDIDIGDVDQTTALQDATMTGRKECINLLLQHGANINFVDLQNTTALTRACVNSQKEIAELLLNLGADTANTKAFHVETREGATALHIAILGDLSLMELLVKRIGININTVDACGRTVLHIASQIGSIQAAEESLRLGACADLIDQYRRTAFVTALESGHEEVAERLLVATQDKEYLRDFRMEETLKSVLHIALEKGFDRMISLLLNNYGLDCNCTDFEGKSILHYAVAGERGLTEMLTLILSEIDVMHVDKHGMTPLHYAAGCNQLEMIELLVNAGAEVDCFDVHKTTPLMRAISKNHLEAYHKLVSLGANVDLARQFRNNNFDGESILHIAAEKNRIEAMKFLVEELKCDVDCIDKNGNTPLHYALQKGCFEVVKYLLGKNANL</sequence>
<gene>
    <name evidence="4" type="ORF">AaeL_AAEL002332</name>
</gene>
<reference evidence="4" key="1">
    <citation type="submission" date="2005-10" db="EMBL/GenBank/DDBJ databases">
        <authorList>
            <person name="Loftus B.J."/>
            <person name="Nene V.M."/>
            <person name="Hannick L.I."/>
            <person name="Bidwell S."/>
            <person name="Haas B."/>
            <person name="Amedeo P."/>
            <person name="Orvis J."/>
            <person name="Wortman J.R."/>
            <person name="White O.R."/>
            <person name="Salzberg S."/>
            <person name="Shumway M."/>
            <person name="Koo H."/>
            <person name="Zhao Y."/>
            <person name="Holmes M."/>
            <person name="Miller J."/>
            <person name="Schatz M."/>
            <person name="Pop M."/>
            <person name="Pai G."/>
            <person name="Utterback T."/>
            <person name="Rogers Y.-H."/>
            <person name="Kravitz S."/>
            <person name="Fraser C.M."/>
        </authorList>
    </citation>
    <scope>NUCLEOTIDE SEQUENCE</scope>
    <source>
        <strain evidence="4">Liverpool</strain>
    </source>
</reference>
<dbReference type="PRINTS" id="PR01415">
    <property type="entry name" value="ANKYRIN"/>
</dbReference>
<feature type="non-terminal residue" evidence="4">
    <location>
        <position position="1"/>
    </location>
</feature>
<name>Q17IG6_AEDAE</name>
<dbReference type="Pfam" id="PF12796">
    <property type="entry name" value="Ank_2"/>
    <property type="match status" value="8"/>
</dbReference>
<dbReference type="STRING" id="7159.Q17IG6"/>
<dbReference type="InterPro" id="IPR051165">
    <property type="entry name" value="Multifunctional_ANK_Repeat"/>
</dbReference>
<dbReference type="Gene3D" id="1.25.40.20">
    <property type="entry name" value="Ankyrin repeat-containing domain"/>
    <property type="match status" value="8"/>
</dbReference>
<protein>
    <submittedName>
        <fullName evidence="4">AAEL002332-PA</fullName>
    </submittedName>
</protein>
<reference evidence="4" key="2">
    <citation type="journal article" date="2007" name="Science">
        <title>Genome sequence of Aedes aegypti, a major arbovirus vector.</title>
        <authorList>
            <person name="Nene V."/>
            <person name="Wortman J.R."/>
            <person name="Lawson D."/>
            <person name="Haas B."/>
            <person name="Kodira C."/>
            <person name="Tu Z.J."/>
            <person name="Loftus B."/>
            <person name="Xi Z."/>
            <person name="Megy K."/>
            <person name="Grabherr M."/>
            <person name="Ren Q."/>
            <person name="Zdobnov E.M."/>
            <person name="Lobo N.F."/>
            <person name="Campbell K.S."/>
            <person name="Brown S.E."/>
            <person name="Bonaldo M.F."/>
            <person name="Zhu J."/>
            <person name="Sinkins S.P."/>
            <person name="Hogenkamp D.G."/>
            <person name="Amedeo P."/>
            <person name="Arensburger P."/>
            <person name="Atkinson P.W."/>
            <person name="Bidwell S."/>
            <person name="Biedler J."/>
            <person name="Birney E."/>
            <person name="Bruggner R.V."/>
            <person name="Costas J."/>
            <person name="Coy M.R."/>
            <person name="Crabtree J."/>
            <person name="Crawford M."/>
            <person name="Debruyn B."/>
            <person name="Decaprio D."/>
            <person name="Eiglmeier K."/>
            <person name="Eisenstadt E."/>
            <person name="El-Dorry H."/>
            <person name="Gelbart W.M."/>
            <person name="Gomes S.L."/>
            <person name="Hammond M."/>
            <person name="Hannick L.I."/>
            <person name="Hogan J.R."/>
            <person name="Holmes M.H."/>
            <person name="Jaffe D."/>
            <person name="Johnston J.S."/>
            <person name="Kennedy R.C."/>
            <person name="Koo H."/>
            <person name="Kravitz S."/>
            <person name="Kriventseva E.V."/>
            <person name="Kulp D."/>
            <person name="Labutti K."/>
            <person name="Lee E."/>
            <person name="Li S."/>
            <person name="Lovin D.D."/>
            <person name="Mao C."/>
            <person name="Mauceli E."/>
            <person name="Menck C.F."/>
            <person name="Miller J.R."/>
            <person name="Montgomery P."/>
            <person name="Mori A."/>
            <person name="Nascimento A.L."/>
            <person name="Naveira H.F."/>
            <person name="Nusbaum C."/>
            <person name="O'leary S."/>
            <person name="Orvis J."/>
            <person name="Pertea M."/>
            <person name="Quesneville H."/>
            <person name="Reidenbach K.R."/>
            <person name="Rogers Y.H."/>
            <person name="Roth C.W."/>
            <person name="Schneider J.R."/>
            <person name="Schatz M."/>
            <person name="Shumway M."/>
            <person name="Stanke M."/>
            <person name="Stinson E.O."/>
            <person name="Tubio J.M."/>
            <person name="Vanzee J.P."/>
            <person name="Verjovski-Almeida S."/>
            <person name="Werner D."/>
            <person name="White O."/>
            <person name="Wyder S."/>
            <person name="Zeng Q."/>
            <person name="Zhao Q."/>
            <person name="Zhao Y."/>
            <person name="Hill C.A."/>
            <person name="Raikhel A.S."/>
            <person name="Soares M.B."/>
            <person name="Knudson D.L."/>
            <person name="Lee N.H."/>
            <person name="Galagan J."/>
            <person name="Salzberg S.L."/>
            <person name="Paulsen I.T."/>
            <person name="Dimopoulos G."/>
            <person name="Collins F.H."/>
            <person name="Birren B."/>
            <person name="Fraser-Liggett C.M."/>
            <person name="Severson D.W."/>
        </authorList>
    </citation>
    <scope>NUCLEOTIDE SEQUENCE [LARGE SCALE GENOMIC DNA]</scope>
    <source>
        <strain evidence="4">Liverpool</strain>
    </source>
</reference>
<dbReference type="SUPFAM" id="SSF48403">
    <property type="entry name" value="Ankyrin repeat"/>
    <property type="match status" value="3"/>
</dbReference>
<dbReference type="VEuPathDB" id="VectorBase:AAEL002353"/>
<dbReference type="AlphaFoldDB" id="Q17IG6"/>
<dbReference type="eggNOG" id="KOG0504">
    <property type="taxonomic scope" value="Eukaryota"/>
</dbReference>
<feature type="non-terminal residue" evidence="4">
    <location>
        <position position="781"/>
    </location>
</feature>
<dbReference type="SMART" id="SM00248">
    <property type="entry name" value="ANK"/>
    <property type="match status" value="20"/>
</dbReference>
<dbReference type="InterPro" id="IPR002110">
    <property type="entry name" value="Ankyrin_rpt"/>
</dbReference>
<feature type="repeat" description="ANK" evidence="3">
    <location>
        <begin position="324"/>
        <end position="356"/>
    </location>
</feature>
<dbReference type="InterPro" id="IPR036770">
    <property type="entry name" value="Ankyrin_rpt-contain_sf"/>
</dbReference>
<accession>Q17IG6</accession>
<dbReference type="PANTHER" id="PTHR24123">
    <property type="entry name" value="ANKYRIN REPEAT-CONTAINING"/>
    <property type="match status" value="1"/>
</dbReference>
<dbReference type="PaxDb" id="7159-AAEL002332-PA"/>
<feature type="repeat" description="ANK" evidence="3">
    <location>
        <begin position="404"/>
        <end position="436"/>
    </location>
</feature>
<dbReference type="PROSITE" id="PS50297">
    <property type="entry name" value="ANK_REP_REGION"/>
    <property type="match status" value="6"/>
</dbReference>
<keyword evidence="1" id="KW-0677">Repeat</keyword>
<keyword evidence="2 3" id="KW-0040">ANK repeat</keyword>
<reference evidence="4" key="3">
    <citation type="submission" date="2012-09" db="EMBL/GenBank/DDBJ databases">
        <authorList>
            <consortium name="VectorBase"/>
        </authorList>
    </citation>
    <scope>NUCLEOTIDE SEQUENCE</scope>
    <source>
        <strain evidence="4">Liverpool</strain>
    </source>
</reference>
<feature type="repeat" description="ANK" evidence="3">
    <location>
        <begin position="96"/>
        <end position="117"/>
    </location>
</feature>
<dbReference type="EMBL" id="CH477239">
    <property type="protein sequence ID" value="EAT46503.1"/>
    <property type="molecule type" value="Genomic_DNA"/>
</dbReference>
<evidence type="ECO:0000256" key="2">
    <source>
        <dbReference type="ARBA" id="ARBA00023043"/>
    </source>
</evidence>
<evidence type="ECO:0000313" key="4">
    <source>
        <dbReference type="EMBL" id="EAT46503.1"/>
    </source>
</evidence>
<proteinExistence type="predicted"/>
<organism evidence="4 5">
    <name type="scientific">Aedes aegypti</name>
    <name type="common">Yellowfever mosquito</name>
    <name type="synonym">Culex aegypti</name>
    <dbReference type="NCBI Taxonomy" id="7159"/>
    <lineage>
        <taxon>Eukaryota</taxon>
        <taxon>Metazoa</taxon>
        <taxon>Ecdysozoa</taxon>
        <taxon>Arthropoda</taxon>
        <taxon>Hexapoda</taxon>
        <taxon>Insecta</taxon>
        <taxon>Pterygota</taxon>
        <taxon>Neoptera</taxon>
        <taxon>Endopterygota</taxon>
        <taxon>Diptera</taxon>
        <taxon>Nematocera</taxon>
        <taxon>Culicoidea</taxon>
        <taxon>Culicidae</taxon>
        <taxon>Culicinae</taxon>
        <taxon>Aedini</taxon>
        <taxon>Aedes</taxon>
        <taxon>Stegomyia</taxon>
    </lineage>
</organism>
<feature type="repeat" description="ANK" evidence="3">
    <location>
        <begin position="681"/>
        <end position="713"/>
    </location>
</feature>
<feature type="repeat" description="ANK" evidence="3">
    <location>
        <begin position="62"/>
        <end position="94"/>
    </location>
</feature>
<dbReference type="PANTHER" id="PTHR24123:SF33">
    <property type="entry name" value="PROTEIN HOS4"/>
    <property type="match status" value="1"/>
</dbReference>
<dbReference type="Proteomes" id="UP000682892">
    <property type="component" value="Unassembled WGS sequence"/>
</dbReference>
<feature type="repeat" description="ANK" evidence="3">
    <location>
        <begin position="720"/>
        <end position="742"/>
    </location>
</feature>
<evidence type="ECO:0000256" key="1">
    <source>
        <dbReference type="ARBA" id="ARBA00022737"/>
    </source>
</evidence>
<dbReference type="PROSITE" id="PS50088">
    <property type="entry name" value="ANK_REPEAT"/>
    <property type="match status" value="8"/>
</dbReference>
<evidence type="ECO:0000313" key="5">
    <source>
        <dbReference type="Proteomes" id="UP000682892"/>
    </source>
</evidence>
<dbReference type="HOGENOM" id="CLU_358869_0_0_1"/>
<dbReference type="PhylomeDB" id="Q17IG6"/>
<feature type="repeat" description="ANK" evidence="3">
    <location>
        <begin position="648"/>
        <end position="680"/>
    </location>
</feature>
<evidence type="ECO:0000256" key="3">
    <source>
        <dbReference type="PROSITE-ProRule" id="PRU00023"/>
    </source>
</evidence>